<accession>A0A9P0NEK9</accession>
<dbReference type="EMBL" id="OU899034">
    <property type="protein sequence ID" value="CAH1716251.1"/>
    <property type="molecule type" value="Genomic_DNA"/>
</dbReference>
<reference evidence="2" key="2">
    <citation type="submission" date="2022-10" db="EMBL/GenBank/DDBJ databases">
        <authorList>
            <consortium name="ENA_rothamsted_submissions"/>
            <consortium name="culmorum"/>
            <person name="King R."/>
        </authorList>
    </citation>
    <scope>NUCLEOTIDE SEQUENCE</scope>
</reference>
<evidence type="ECO:0000313" key="3">
    <source>
        <dbReference type="Proteomes" id="UP001154329"/>
    </source>
</evidence>
<reference evidence="2" key="1">
    <citation type="submission" date="2022-02" db="EMBL/GenBank/DDBJ databases">
        <authorList>
            <person name="King R."/>
        </authorList>
    </citation>
    <scope>NUCLEOTIDE SEQUENCE</scope>
</reference>
<keyword evidence="3" id="KW-1185">Reference proteome</keyword>
<organism evidence="2 3">
    <name type="scientific">Aphis gossypii</name>
    <name type="common">Cotton aphid</name>
    <dbReference type="NCBI Taxonomy" id="80765"/>
    <lineage>
        <taxon>Eukaryota</taxon>
        <taxon>Metazoa</taxon>
        <taxon>Ecdysozoa</taxon>
        <taxon>Arthropoda</taxon>
        <taxon>Hexapoda</taxon>
        <taxon>Insecta</taxon>
        <taxon>Pterygota</taxon>
        <taxon>Neoptera</taxon>
        <taxon>Paraneoptera</taxon>
        <taxon>Hemiptera</taxon>
        <taxon>Sternorrhyncha</taxon>
        <taxon>Aphidomorpha</taxon>
        <taxon>Aphidoidea</taxon>
        <taxon>Aphididae</taxon>
        <taxon>Aphidini</taxon>
        <taxon>Aphis</taxon>
        <taxon>Aphis</taxon>
    </lineage>
</organism>
<dbReference type="Proteomes" id="UP001154329">
    <property type="component" value="Chromosome 1"/>
</dbReference>
<evidence type="ECO:0000256" key="1">
    <source>
        <dbReference type="SAM" id="MobiDB-lite"/>
    </source>
</evidence>
<proteinExistence type="predicted"/>
<dbReference type="AlphaFoldDB" id="A0A9P0NEK9"/>
<sequence>MRCLPIFWLPIALVTLFVTRYAIGVSTKLQLGELITTVIYEDKPNEDVLSEIVKLDGEDLKSIPFIETKVIDINKVHPLKTLFALSSKYSHYSGDDLNLSVIIFGTSITCLTHKRLALHLALMIRLIEQDGGKVYARMRTLVFGNIIPFYMDMLLSVHRNGDDLYSMYKVIYDMNSLLEEGAISDYQPSIGNLKEELKKLNTVIESSCVVNKMKDYCENFKLSELGKCSDFITDEHLISSLVDVKTSLESLKANEKALLNFFKEMDLFRHMDEKVWTKLLKIPQLPTHDTEEFERTEPLPYRAEIEDIINMRNSSTKYDYKTKDENNAEASKLPAGVVKDGGSTDAPLELSKTETPPE</sequence>
<name>A0A9P0NEK9_APHGO</name>
<protein>
    <submittedName>
        <fullName evidence="2">Uncharacterized protein</fullName>
    </submittedName>
</protein>
<evidence type="ECO:0000313" key="2">
    <source>
        <dbReference type="EMBL" id="CAH1716251.1"/>
    </source>
</evidence>
<gene>
    <name evidence="2" type="ORF">APHIGO_LOCUS3492</name>
</gene>
<feature type="region of interest" description="Disordered" evidence="1">
    <location>
        <begin position="316"/>
        <end position="358"/>
    </location>
</feature>